<organism evidence="1 2">
    <name type="scientific">Candidatus Pullilachnospira stercoravium</name>
    <dbReference type="NCBI Taxonomy" id="2840913"/>
    <lineage>
        <taxon>Bacteria</taxon>
        <taxon>Bacillati</taxon>
        <taxon>Bacillota</taxon>
        <taxon>Clostridia</taxon>
        <taxon>Lachnospirales</taxon>
        <taxon>Lachnospiraceae</taxon>
        <taxon>Lachnospiraceae incertae sedis</taxon>
        <taxon>Candidatus Pullilachnospira</taxon>
    </lineage>
</organism>
<dbReference type="Gene3D" id="3.40.91.30">
    <property type="match status" value="1"/>
</dbReference>
<reference evidence="1" key="2">
    <citation type="journal article" date="2021" name="PeerJ">
        <title>Extensive microbial diversity within the chicken gut microbiome revealed by metagenomics and culture.</title>
        <authorList>
            <person name="Gilroy R."/>
            <person name="Ravi A."/>
            <person name="Getino M."/>
            <person name="Pursley I."/>
            <person name="Horton D.L."/>
            <person name="Alikhan N.F."/>
            <person name="Baker D."/>
            <person name="Gharbi K."/>
            <person name="Hall N."/>
            <person name="Watson M."/>
            <person name="Adriaenssens E.M."/>
            <person name="Foster-Nyarko E."/>
            <person name="Jarju S."/>
            <person name="Secka A."/>
            <person name="Antonio M."/>
            <person name="Oren A."/>
            <person name="Chaudhuri R.R."/>
            <person name="La Ragione R."/>
            <person name="Hildebrand F."/>
            <person name="Pallen M.J."/>
        </authorList>
    </citation>
    <scope>NUCLEOTIDE SEQUENCE</scope>
    <source>
        <strain evidence="1">ChiBcec2-4451</strain>
    </source>
</reference>
<accession>A0A9D1T5L5</accession>
<dbReference type="Proteomes" id="UP000886723">
    <property type="component" value="Unassembled WGS sequence"/>
</dbReference>
<proteinExistence type="predicted"/>
<gene>
    <name evidence="1" type="ORF">IAA63_06120</name>
</gene>
<reference evidence="1" key="1">
    <citation type="submission" date="2020-10" db="EMBL/GenBank/DDBJ databases">
        <authorList>
            <person name="Gilroy R."/>
        </authorList>
    </citation>
    <scope>NUCLEOTIDE SEQUENCE</scope>
    <source>
        <strain evidence="1">ChiBcec2-4451</strain>
    </source>
</reference>
<evidence type="ECO:0000313" key="2">
    <source>
        <dbReference type="Proteomes" id="UP000886723"/>
    </source>
</evidence>
<protein>
    <submittedName>
        <fullName evidence="1">Uncharacterized protein</fullName>
    </submittedName>
</protein>
<name>A0A9D1T5L5_9FIRM</name>
<evidence type="ECO:0000313" key="1">
    <source>
        <dbReference type="EMBL" id="HIV12700.1"/>
    </source>
</evidence>
<dbReference type="EMBL" id="DVON01000136">
    <property type="protein sequence ID" value="HIV12700.1"/>
    <property type="molecule type" value="Genomic_DNA"/>
</dbReference>
<sequence>MEATWEQQMEKWKEEIYEGKEFQEGTPVILTEHGERVRSKSEKILADYFYRKNIPYKYERPLHLRGFGIVHPDFTFLSPKTRQEIYWEHDGRMDEPAYAQQAVRKIQAYEENGIYPGERLILTFETEKCVLSTTMIEKLVTKYLSL</sequence>
<dbReference type="AlphaFoldDB" id="A0A9D1T5L5"/>
<comment type="caution">
    <text evidence="1">The sequence shown here is derived from an EMBL/GenBank/DDBJ whole genome shotgun (WGS) entry which is preliminary data.</text>
</comment>